<dbReference type="OrthoDB" id="3277468at2"/>
<keyword evidence="2" id="KW-0436">Ligase</keyword>
<sequence>MSLPLQDEQDLASVTALAATAVDPGGVLRMKLVPLDRIAQAASSGLGAAPSWHVFCVDNGIAFTPDVGVLGDQRLRPDLHAARVLDDGLAWAPAEFYEQSGELSALCTRGRLRETVRDLAALGVTATVGCEVEFVLTAADGSALGERPWNCYGVTAALDREEFLLSLLDDFRVARLDVDQCHAEYGDSQYEISFAPADPLAAADATVLARIVIGRAARRAGLAASFSPVPFAGGSGNGAHVHVSLDRDGVPLLSGGHGPHGLTAEGGAAIGGIVAGLSEVIGVLAGSVLSGGRLLPDHWSGAFPCWGLENREAAVRLCAVEAGNANIEVKCVDPSANPYLAIATVLGLIADGLRREAPLPAEVTTHPADAGHPTLPADQSTALDALQDSALARRILGPDLLSALLAVRRHEVAVFADRDPSAVADRLRFSWSA</sequence>
<evidence type="ECO:0000256" key="3">
    <source>
        <dbReference type="PROSITE-ProRule" id="PRU01331"/>
    </source>
</evidence>
<comment type="similarity">
    <text evidence="1 3 4">Belongs to the glutamine synthetase family.</text>
</comment>
<dbReference type="Pfam" id="PF00120">
    <property type="entry name" value="Gln-synt_C"/>
    <property type="match status" value="1"/>
</dbReference>
<evidence type="ECO:0000256" key="2">
    <source>
        <dbReference type="ARBA" id="ARBA00022598"/>
    </source>
</evidence>
<dbReference type="SMART" id="SM01230">
    <property type="entry name" value="Gln-synt_C"/>
    <property type="match status" value="1"/>
</dbReference>
<accession>A0A4Q7XHG3</accession>
<proteinExistence type="inferred from homology"/>
<evidence type="ECO:0000313" key="7">
    <source>
        <dbReference type="Proteomes" id="UP000292027"/>
    </source>
</evidence>
<evidence type="ECO:0000259" key="5">
    <source>
        <dbReference type="PROSITE" id="PS51987"/>
    </source>
</evidence>
<dbReference type="Gene3D" id="3.10.20.70">
    <property type="entry name" value="Glutamine synthetase, N-terminal domain"/>
    <property type="match status" value="1"/>
</dbReference>
<gene>
    <name evidence="6" type="ORF">EV645_0395</name>
</gene>
<evidence type="ECO:0000256" key="4">
    <source>
        <dbReference type="RuleBase" id="RU000384"/>
    </source>
</evidence>
<dbReference type="Proteomes" id="UP000292027">
    <property type="component" value="Unassembled WGS sequence"/>
</dbReference>
<comment type="caution">
    <text evidence="6">The sequence shown here is derived from an EMBL/GenBank/DDBJ whole genome shotgun (WGS) entry which is preliminary data.</text>
</comment>
<evidence type="ECO:0000313" key="6">
    <source>
        <dbReference type="EMBL" id="RZU22313.1"/>
    </source>
</evidence>
<evidence type="ECO:0000256" key="1">
    <source>
        <dbReference type="ARBA" id="ARBA00009897"/>
    </source>
</evidence>
<dbReference type="AlphaFoldDB" id="A0A4Q7XHG3"/>
<protein>
    <submittedName>
        <fullName evidence="6">Glutamine synthetase</fullName>
    </submittedName>
</protein>
<dbReference type="InterPro" id="IPR036651">
    <property type="entry name" value="Gln_synt_N_sf"/>
</dbReference>
<feature type="domain" description="GS catalytic" evidence="5">
    <location>
        <begin position="108"/>
        <end position="433"/>
    </location>
</feature>
<dbReference type="GO" id="GO:0004356">
    <property type="term" value="F:glutamine synthetase activity"/>
    <property type="evidence" value="ECO:0007669"/>
    <property type="project" value="InterPro"/>
</dbReference>
<name>A0A4Q7XHG3_9ACTN</name>
<dbReference type="InterPro" id="IPR014746">
    <property type="entry name" value="Gln_synth/guanido_kin_cat_dom"/>
</dbReference>
<dbReference type="SUPFAM" id="SSF55931">
    <property type="entry name" value="Glutamine synthetase/guanido kinase"/>
    <property type="match status" value="1"/>
</dbReference>
<dbReference type="PANTHER" id="PTHR43785">
    <property type="entry name" value="GAMMA-GLUTAMYLPUTRESCINE SYNTHETASE"/>
    <property type="match status" value="1"/>
</dbReference>
<dbReference type="RefSeq" id="WP_130439104.1">
    <property type="nucleotide sequence ID" value="NZ_SHKR01000003.1"/>
</dbReference>
<dbReference type="GO" id="GO:0006542">
    <property type="term" value="P:glutamine biosynthetic process"/>
    <property type="evidence" value="ECO:0007669"/>
    <property type="project" value="InterPro"/>
</dbReference>
<organism evidence="6 7">
    <name type="scientific">Kribbella rubisoli</name>
    <dbReference type="NCBI Taxonomy" id="3075929"/>
    <lineage>
        <taxon>Bacteria</taxon>
        <taxon>Bacillati</taxon>
        <taxon>Actinomycetota</taxon>
        <taxon>Actinomycetes</taxon>
        <taxon>Propionibacteriales</taxon>
        <taxon>Kribbellaceae</taxon>
        <taxon>Kribbella</taxon>
    </lineage>
</organism>
<dbReference type="PROSITE" id="PS51987">
    <property type="entry name" value="GS_CATALYTIC"/>
    <property type="match status" value="1"/>
</dbReference>
<dbReference type="Gene3D" id="3.30.590.10">
    <property type="entry name" value="Glutamine synthetase/guanido kinase, catalytic domain"/>
    <property type="match status" value="1"/>
</dbReference>
<dbReference type="InterPro" id="IPR008146">
    <property type="entry name" value="Gln_synth_cat_dom"/>
</dbReference>
<reference evidence="6 7" key="1">
    <citation type="journal article" date="2015" name="Stand. Genomic Sci.">
        <title>Genomic Encyclopedia of Bacterial and Archaeal Type Strains, Phase III: the genomes of soil and plant-associated and newly described type strains.</title>
        <authorList>
            <person name="Whitman W.B."/>
            <person name="Woyke T."/>
            <person name="Klenk H.P."/>
            <person name="Zhou Y."/>
            <person name="Lilburn T.G."/>
            <person name="Beck B.J."/>
            <person name="De Vos P."/>
            <person name="Vandamme P."/>
            <person name="Eisen J.A."/>
            <person name="Garrity G."/>
            <person name="Hugenholtz P."/>
            <person name="Kyrpides N.C."/>
        </authorList>
    </citation>
    <scope>NUCLEOTIDE SEQUENCE [LARGE SCALE GENOMIC DNA]</scope>
    <source>
        <strain evidence="6 7">VKM Ac-2540</strain>
    </source>
</reference>
<keyword evidence="7" id="KW-1185">Reference proteome</keyword>
<dbReference type="PANTHER" id="PTHR43785:SF12">
    <property type="entry name" value="TYPE-1 GLUTAMINE SYNTHETASE 2"/>
    <property type="match status" value="1"/>
</dbReference>
<dbReference type="EMBL" id="SHKR01000003">
    <property type="protein sequence ID" value="RZU22313.1"/>
    <property type="molecule type" value="Genomic_DNA"/>
</dbReference>